<dbReference type="Proteomes" id="UP000799757">
    <property type="component" value="Unassembled WGS sequence"/>
</dbReference>
<name>A0A6A6WY93_9PLEO</name>
<feature type="compositionally biased region" description="Pro residues" evidence="1">
    <location>
        <begin position="158"/>
        <end position="174"/>
    </location>
</feature>
<accession>A0A6A6WY93</accession>
<dbReference type="EMBL" id="MU002155">
    <property type="protein sequence ID" value="KAF2789200.1"/>
    <property type="molecule type" value="Genomic_DNA"/>
</dbReference>
<keyword evidence="3" id="KW-1185">Reference proteome</keyword>
<proteinExistence type="predicted"/>
<reference evidence="2" key="1">
    <citation type="journal article" date="2020" name="Stud. Mycol.">
        <title>101 Dothideomycetes genomes: a test case for predicting lifestyles and emergence of pathogens.</title>
        <authorList>
            <person name="Haridas S."/>
            <person name="Albert R."/>
            <person name="Binder M."/>
            <person name="Bloem J."/>
            <person name="Labutti K."/>
            <person name="Salamov A."/>
            <person name="Andreopoulos B."/>
            <person name="Baker S."/>
            <person name="Barry K."/>
            <person name="Bills G."/>
            <person name="Bluhm B."/>
            <person name="Cannon C."/>
            <person name="Castanera R."/>
            <person name="Culley D."/>
            <person name="Daum C."/>
            <person name="Ezra D."/>
            <person name="Gonzalez J."/>
            <person name="Henrissat B."/>
            <person name="Kuo A."/>
            <person name="Liang C."/>
            <person name="Lipzen A."/>
            <person name="Lutzoni F."/>
            <person name="Magnuson J."/>
            <person name="Mondo S."/>
            <person name="Nolan M."/>
            <person name="Ohm R."/>
            <person name="Pangilinan J."/>
            <person name="Park H.-J."/>
            <person name="Ramirez L."/>
            <person name="Alfaro M."/>
            <person name="Sun H."/>
            <person name="Tritt A."/>
            <person name="Yoshinaga Y."/>
            <person name="Zwiers L.-H."/>
            <person name="Turgeon B."/>
            <person name="Goodwin S."/>
            <person name="Spatafora J."/>
            <person name="Crous P."/>
            <person name="Grigoriev I."/>
        </authorList>
    </citation>
    <scope>NUCLEOTIDE SEQUENCE</scope>
    <source>
        <strain evidence="2">CBS 109.77</strain>
    </source>
</reference>
<dbReference type="AlphaFoldDB" id="A0A6A6WY93"/>
<gene>
    <name evidence="2" type="ORF">K505DRAFT_97202</name>
</gene>
<feature type="compositionally biased region" description="Polar residues" evidence="1">
    <location>
        <begin position="91"/>
        <end position="103"/>
    </location>
</feature>
<organism evidence="2 3">
    <name type="scientific">Melanomma pulvis-pyrius CBS 109.77</name>
    <dbReference type="NCBI Taxonomy" id="1314802"/>
    <lineage>
        <taxon>Eukaryota</taxon>
        <taxon>Fungi</taxon>
        <taxon>Dikarya</taxon>
        <taxon>Ascomycota</taxon>
        <taxon>Pezizomycotina</taxon>
        <taxon>Dothideomycetes</taxon>
        <taxon>Pleosporomycetidae</taxon>
        <taxon>Pleosporales</taxon>
        <taxon>Melanommataceae</taxon>
        <taxon>Melanomma</taxon>
    </lineage>
</organism>
<sequence length="174" mass="19864">MGIGELEHNTKELIFNKECFRHMYRPSIFLIVNQLLRRDRRQNWTGWRIISEEPFISIYLPFYPGIPTGPDRTEFQGDGCTDSLSTASISKTTERNSLLQASPQPEKPPSCRTTTARRRRISIETGKPRASPSKTRLPMIRPVPRPPSSVTITILHPPTHPKSIPMPDPPARRL</sequence>
<feature type="region of interest" description="Disordered" evidence="1">
    <location>
        <begin position="91"/>
        <end position="174"/>
    </location>
</feature>
<evidence type="ECO:0000313" key="3">
    <source>
        <dbReference type="Proteomes" id="UP000799757"/>
    </source>
</evidence>
<evidence type="ECO:0000256" key="1">
    <source>
        <dbReference type="SAM" id="MobiDB-lite"/>
    </source>
</evidence>
<evidence type="ECO:0000313" key="2">
    <source>
        <dbReference type="EMBL" id="KAF2789200.1"/>
    </source>
</evidence>
<protein>
    <submittedName>
        <fullName evidence="2">Uncharacterized protein</fullName>
    </submittedName>
</protein>